<protein>
    <recommendedName>
        <fullName evidence="12">C2H2-type domain-containing protein</fullName>
    </recommendedName>
</protein>
<dbReference type="Pfam" id="PF00096">
    <property type="entry name" value="zf-C2H2"/>
    <property type="match status" value="9"/>
</dbReference>
<comment type="similarity">
    <text evidence="2">Belongs to the krueppel C2H2-type zinc-finger protein family.</text>
</comment>
<keyword evidence="7" id="KW-0805">Transcription regulation</keyword>
<dbReference type="GeneID" id="120815582"/>
<dbReference type="FunFam" id="3.30.160.60:FF:001480">
    <property type="entry name" value="Si:cabz01071911.3"/>
    <property type="match status" value="1"/>
</dbReference>
<dbReference type="SMART" id="SM00355">
    <property type="entry name" value="ZnF_C2H2"/>
    <property type="match status" value="11"/>
</dbReference>
<feature type="domain" description="C2H2-type" evidence="12">
    <location>
        <begin position="328"/>
        <end position="355"/>
    </location>
</feature>
<keyword evidence="8" id="KW-0238">DNA-binding</keyword>
<feature type="domain" description="C2H2-type" evidence="12">
    <location>
        <begin position="465"/>
        <end position="492"/>
    </location>
</feature>
<reference evidence="13" key="2">
    <citation type="submission" date="2025-08" db="UniProtKB">
        <authorList>
            <consortium name="Ensembl"/>
        </authorList>
    </citation>
    <scope>IDENTIFICATION</scope>
</reference>
<dbReference type="GO" id="GO:0000978">
    <property type="term" value="F:RNA polymerase II cis-regulatory region sequence-specific DNA binding"/>
    <property type="evidence" value="ECO:0007669"/>
    <property type="project" value="TreeGrafter"/>
</dbReference>
<dbReference type="Proteomes" id="UP000007635">
    <property type="component" value="Chromosome III"/>
</dbReference>
<dbReference type="Gene3D" id="3.30.160.60">
    <property type="entry name" value="Classic Zinc Finger"/>
    <property type="match status" value="9"/>
</dbReference>
<feature type="domain" description="C2H2-type" evidence="12">
    <location>
        <begin position="549"/>
        <end position="576"/>
    </location>
</feature>
<feature type="domain" description="C2H2-type" evidence="12">
    <location>
        <begin position="521"/>
        <end position="548"/>
    </location>
</feature>
<keyword evidence="14" id="KW-1185">Reference proteome</keyword>
<dbReference type="CDD" id="cd11657">
    <property type="entry name" value="TIN2_N"/>
    <property type="match status" value="1"/>
</dbReference>
<reference evidence="13 14" key="1">
    <citation type="journal article" date="2021" name="G3 (Bethesda)">
        <title>Improved contiguity of the threespine stickleback genome using long-read sequencing.</title>
        <authorList>
            <person name="Nath S."/>
            <person name="Shaw D.E."/>
            <person name="White M.A."/>
        </authorList>
    </citation>
    <scope>NUCLEOTIDE SEQUENCE [LARGE SCALE GENOMIC DNA]</scope>
    <source>
        <strain evidence="13 14">Lake Benthic</strain>
    </source>
</reference>
<dbReference type="InterPro" id="IPR050329">
    <property type="entry name" value="GLI_C2H2-zinc-finger"/>
</dbReference>
<keyword evidence="9" id="KW-0804">Transcription</keyword>
<dbReference type="FunFam" id="3.30.160.60:FF:001004">
    <property type="entry name" value="Zinc finger protein 426"/>
    <property type="match status" value="1"/>
</dbReference>
<feature type="domain" description="C2H2-type" evidence="12">
    <location>
        <begin position="437"/>
        <end position="464"/>
    </location>
</feature>
<dbReference type="FunFam" id="3.30.160.60:FF:002343">
    <property type="entry name" value="Zinc finger protein 33A"/>
    <property type="match status" value="2"/>
</dbReference>
<sequence length="663" mass="75297">MEGRLPPSSLRLLVPPVRVMTAVMWKVVRLRRIPHYGMVEEFVSLVTEAVPDILTDRQMRLLTLGLRAKVTLQMLRSERSEDLAGVENLLKSLLTSSSKQVHPGNEAPVANFVRLVRRLLEDAKERDHFFMNVFPVEFGPDFDLALETLVCEFFTRLEELLLIPNFKQTAVWMSDTPSGLEEYMPCVYKEDDLKVLLRSKAHWGQMAGMDASVLSPSEQQLFSSLCRPPSLPDRTARDAETLQIQKESDEIPHQDAGNMATHDTTWPSEEETNTWCSSNAEQTIAETCGDQQHCDGTSAACDGAPATSAESLISSSSVIDAPQRRVAQKCAQCGKCFVYRYELLEHHRLHTGENPYKCSQCGKAYRRSSDLAYHRRKRCPKAAHICIKCGGSFQSMQERFKHQCCVPKFDCSQCGKSFKTKHLLSKHEVTHSQRRVFTCRRCRKAFPSITELRSHQRIHPADLSTPCTQCGKYFRSVASLAAHELQHRRQKTQVCVCCGKAFRNSHELNLHMRSHTGEKPFQCTYCGKRFSARGNLNVHIRIHTGEKPYLCTDCGKAFVSAGELQIHRRTHTGEKPYKCTVCGNGFTMASKLTVHMRVHTGERPFICFECGRGFSRGHELKKHTMTHTGVRPYACQQCEKAYTCHNHLKRHLKTHTVVQNQTV</sequence>
<dbReference type="InterPro" id="IPR036236">
    <property type="entry name" value="Znf_C2H2_sf"/>
</dbReference>
<evidence type="ECO:0000259" key="12">
    <source>
        <dbReference type="PROSITE" id="PS50157"/>
    </source>
</evidence>
<dbReference type="GO" id="GO:0008270">
    <property type="term" value="F:zinc ion binding"/>
    <property type="evidence" value="ECO:0007669"/>
    <property type="project" value="UniProtKB-KW"/>
</dbReference>
<dbReference type="FunFam" id="3.30.160.60:FF:001530">
    <property type="entry name" value="Zinc finger protein 268"/>
    <property type="match status" value="1"/>
</dbReference>
<dbReference type="FunFam" id="3.30.160.60:FF:000180">
    <property type="entry name" value="Zinc finger protein 689"/>
    <property type="match status" value="1"/>
</dbReference>
<feature type="domain" description="C2H2-type" evidence="12">
    <location>
        <begin position="409"/>
        <end position="436"/>
    </location>
</feature>
<evidence type="ECO:0000256" key="4">
    <source>
        <dbReference type="ARBA" id="ARBA00022737"/>
    </source>
</evidence>
<feature type="domain" description="C2H2-type" evidence="12">
    <location>
        <begin position="356"/>
        <end position="384"/>
    </location>
</feature>
<evidence type="ECO:0000256" key="5">
    <source>
        <dbReference type="ARBA" id="ARBA00022771"/>
    </source>
</evidence>
<evidence type="ECO:0000256" key="9">
    <source>
        <dbReference type="ARBA" id="ARBA00023163"/>
    </source>
</evidence>
<evidence type="ECO:0000256" key="3">
    <source>
        <dbReference type="ARBA" id="ARBA00022723"/>
    </source>
</evidence>
<dbReference type="FunFam" id="3.30.160.60:FF:000072">
    <property type="entry name" value="zinc finger protein 143 isoform X1"/>
    <property type="match status" value="1"/>
</dbReference>
<dbReference type="InterPro" id="IPR029400">
    <property type="entry name" value="TINF2_N"/>
</dbReference>
<evidence type="ECO:0000256" key="8">
    <source>
        <dbReference type="ARBA" id="ARBA00023125"/>
    </source>
</evidence>
<feature type="domain" description="C2H2-type" evidence="12">
    <location>
        <begin position="577"/>
        <end position="604"/>
    </location>
</feature>
<evidence type="ECO:0000313" key="13">
    <source>
        <dbReference type="Ensembl" id="ENSGACP00000066218.1"/>
    </source>
</evidence>
<keyword evidence="4" id="KW-0677">Repeat</keyword>
<dbReference type="PANTHER" id="PTHR19818">
    <property type="entry name" value="ZINC FINGER PROTEIN ZIC AND GLI"/>
    <property type="match status" value="1"/>
</dbReference>
<dbReference type="GO" id="GO:0000981">
    <property type="term" value="F:DNA-binding transcription factor activity, RNA polymerase II-specific"/>
    <property type="evidence" value="ECO:0007669"/>
    <property type="project" value="TreeGrafter"/>
</dbReference>
<evidence type="ECO:0000256" key="7">
    <source>
        <dbReference type="ARBA" id="ARBA00023015"/>
    </source>
</evidence>
<organism evidence="13 14">
    <name type="scientific">Gasterosteus aculeatus aculeatus</name>
    <name type="common">three-spined stickleback</name>
    <dbReference type="NCBI Taxonomy" id="481459"/>
    <lineage>
        <taxon>Eukaryota</taxon>
        <taxon>Metazoa</taxon>
        <taxon>Chordata</taxon>
        <taxon>Craniata</taxon>
        <taxon>Vertebrata</taxon>
        <taxon>Euteleostomi</taxon>
        <taxon>Actinopterygii</taxon>
        <taxon>Neopterygii</taxon>
        <taxon>Teleostei</taxon>
        <taxon>Neoteleostei</taxon>
        <taxon>Acanthomorphata</taxon>
        <taxon>Eupercaria</taxon>
        <taxon>Perciformes</taxon>
        <taxon>Cottioidei</taxon>
        <taxon>Gasterosteales</taxon>
        <taxon>Gasterosteidae</taxon>
        <taxon>Gasterosteus</taxon>
    </lineage>
</organism>
<keyword evidence="3" id="KW-0479">Metal-binding</keyword>
<dbReference type="SUPFAM" id="SSF57667">
    <property type="entry name" value="beta-beta-alpha zinc fingers"/>
    <property type="match status" value="6"/>
</dbReference>
<evidence type="ECO:0000256" key="10">
    <source>
        <dbReference type="ARBA" id="ARBA00023242"/>
    </source>
</evidence>
<keyword evidence="5 11" id="KW-0863">Zinc-finger</keyword>
<dbReference type="Pfam" id="PF14973">
    <property type="entry name" value="TINF2_N"/>
    <property type="match status" value="1"/>
</dbReference>
<keyword evidence="10" id="KW-0539">Nucleus</keyword>
<feature type="domain" description="C2H2-type" evidence="12">
    <location>
        <begin position="633"/>
        <end position="656"/>
    </location>
</feature>
<dbReference type="GO" id="GO:0045944">
    <property type="term" value="P:positive regulation of transcription by RNA polymerase II"/>
    <property type="evidence" value="ECO:0007669"/>
    <property type="project" value="UniProtKB-ARBA"/>
</dbReference>
<dbReference type="InterPro" id="IPR013087">
    <property type="entry name" value="Znf_C2H2_type"/>
</dbReference>
<keyword evidence="6" id="KW-0862">Zinc</keyword>
<dbReference type="AlphaFoldDB" id="A0AAQ4RTI5"/>
<proteinExistence type="inferred from homology"/>
<feature type="domain" description="C2H2-type" evidence="12">
    <location>
        <begin position="605"/>
        <end position="632"/>
    </location>
</feature>
<dbReference type="PANTHER" id="PTHR19818:SF139">
    <property type="entry name" value="PAIR-RULE PROTEIN ODD-PAIRED"/>
    <property type="match status" value="1"/>
</dbReference>
<dbReference type="PROSITE" id="PS50157">
    <property type="entry name" value="ZINC_FINGER_C2H2_2"/>
    <property type="match status" value="11"/>
</dbReference>
<dbReference type="Pfam" id="PF13912">
    <property type="entry name" value="zf-C2H2_6"/>
    <property type="match status" value="1"/>
</dbReference>
<dbReference type="RefSeq" id="XP_040026302.1">
    <property type="nucleotide sequence ID" value="XM_040170368.1"/>
</dbReference>
<name>A0AAQ4RTI5_GASAC</name>
<reference evidence="13" key="3">
    <citation type="submission" date="2025-09" db="UniProtKB">
        <authorList>
            <consortium name="Ensembl"/>
        </authorList>
    </citation>
    <scope>IDENTIFICATION</scope>
</reference>
<dbReference type="Ensembl" id="ENSGACT00000084837.1">
    <property type="protein sequence ID" value="ENSGACP00000066218.1"/>
    <property type="gene ID" value="ENSGACG00000012611.2"/>
</dbReference>
<accession>A0AAQ4RTI5</accession>
<evidence type="ECO:0000256" key="1">
    <source>
        <dbReference type="ARBA" id="ARBA00004123"/>
    </source>
</evidence>
<dbReference type="FunFam" id="3.30.160.60:FF:000145">
    <property type="entry name" value="Zinc finger protein 574"/>
    <property type="match status" value="1"/>
</dbReference>
<evidence type="ECO:0000313" key="14">
    <source>
        <dbReference type="Proteomes" id="UP000007635"/>
    </source>
</evidence>
<evidence type="ECO:0000256" key="2">
    <source>
        <dbReference type="ARBA" id="ARBA00006991"/>
    </source>
</evidence>
<feature type="domain" description="C2H2-type" evidence="12">
    <location>
        <begin position="493"/>
        <end position="520"/>
    </location>
</feature>
<evidence type="ECO:0000256" key="6">
    <source>
        <dbReference type="ARBA" id="ARBA00022833"/>
    </source>
</evidence>
<dbReference type="GeneTree" id="ENSGT00940000156207"/>
<evidence type="ECO:0000256" key="11">
    <source>
        <dbReference type="PROSITE-ProRule" id="PRU00042"/>
    </source>
</evidence>
<dbReference type="GO" id="GO:0005634">
    <property type="term" value="C:nucleus"/>
    <property type="evidence" value="ECO:0007669"/>
    <property type="project" value="UniProtKB-SubCell"/>
</dbReference>
<dbReference type="PROSITE" id="PS00028">
    <property type="entry name" value="ZINC_FINGER_C2H2_1"/>
    <property type="match status" value="10"/>
</dbReference>
<comment type="subcellular location">
    <subcellularLocation>
        <location evidence="1">Nucleus</location>
    </subcellularLocation>
</comment>